<sequence length="156" mass="17669">MRLPDSVQEIADVIGRDEALFLIGQLPTCYAGNPGHRSHRVILYVPKTLKPNHRLVTILGWHTAMKLVNFFGGEILQPANCQEIYRAFRDREILRHLAGGMKPTAVADLMGVSERHVRNLLRENPQEEFTAANDNNPGQHTAPEIVKNGRNHKQHR</sequence>
<evidence type="ECO:0000313" key="2">
    <source>
        <dbReference type="EMBL" id="MBF9235567.1"/>
    </source>
</evidence>
<accession>A0A931FRB0</accession>
<comment type="caution">
    <text evidence="2">The sequence shown here is derived from an EMBL/GenBank/DDBJ whole genome shotgun (WGS) entry which is preliminary data.</text>
</comment>
<organism evidence="2 3">
    <name type="scientific">Microvirga alba</name>
    <dbReference type="NCBI Taxonomy" id="2791025"/>
    <lineage>
        <taxon>Bacteria</taxon>
        <taxon>Pseudomonadati</taxon>
        <taxon>Pseudomonadota</taxon>
        <taxon>Alphaproteobacteria</taxon>
        <taxon>Hyphomicrobiales</taxon>
        <taxon>Methylobacteriaceae</taxon>
        <taxon>Microvirga</taxon>
    </lineage>
</organism>
<dbReference type="SUPFAM" id="SSF46689">
    <property type="entry name" value="Homeodomain-like"/>
    <property type="match status" value="1"/>
</dbReference>
<dbReference type="EMBL" id="JADQDO010000016">
    <property type="protein sequence ID" value="MBF9235567.1"/>
    <property type="molecule type" value="Genomic_DNA"/>
</dbReference>
<dbReference type="AlphaFoldDB" id="A0A931FRB0"/>
<feature type="region of interest" description="Disordered" evidence="1">
    <location>
        <begin position="128"/>
        <end position="156"/>
    </location>
</feature>
<dbReference type="Gene3D" id="1.10.10.10">
    <property type="entry name" value="Winged helix-like DNA-binding domain superfamily/Winged helix DNA-binding domain"/>
    <property type="match status" value="1"/>
</dbReference>
<proteinExistence type="predicted"/>
<dbReference type="RefSeq" id="WP_196273562.1">
    <property type="nucleotide sequence ID" value="NZ_JADQDO010000016.1"/>
</dbReference>
<evidence type="ECO:0000313" key="3">
    <source>
        <dbReference type="Proteomes" id="UP000599312"/>
    </source>
</evidence>
<evidence type="ECO:0000256" key="1">
    <source>
        <dbReference type="SAM" id="MobiDB-lite"/>
    </source>
</evidence>
<dbReference type="InterPro" id="IPR009057">
    <property type="entry name" value="Homeodomain-like_sf"/>
</dbReference>
<protein>
    <recommendedName>
        <fullName evidence="4">Mor transcription activator domain-containing protein</fullName>
    </recommendedName>
</protein>
<dbReference type="Proteomes" id="UP000599312">
    <property type="component" value="Unassembled WGS sequence"/>
</dbReference>
<name>A0A931FRB0_9HYPH</name>
<dbReference type="InterPro" id="IPR036388">
    <property type="entry name" value="WH-like_DNA-bd_sf"/>
</dbReference>
<reference evidence="2" key="1">
    <citation type="submission" date="2020-11" db="EMBL/GenBank/DDBJ databases">
        <authorList>
            <person name="Kim M.K."/>
        </authorList>
    </citation>
    <scope>NUCLEOTIDE SEQUENCE</scope>
    <source>
        <strain evidence="2">BT350</strain>
    </source>
</reference>
<evidence type="ECO:0008006" key="4">
    <source>
        <dbReference type="Google" id="ProtNLM"/>
    </source>
</evidence>
<keyword evidence="3" id="KW-1185">Reference proteome</keyword>
<gene>
    <name evidence="2" type="ORF">I2H38_19580</name>
</gene>